<dbReference type="Gene3D" id="3.40.250.10">
    <property type="entry name" value="Rhodanese-like domain"/>
    <property type="match status" value="1"/>
</dbReference>
<feature type="region of interest" description="Disordered" evidence="1">
    <location>
        <begin position="194"/>
        <end position="239"/>
    </location>
</feature>
<dbReference type="eggNOG" id="KOG3636">
    <property type="taxonomic scope" value="Eukaryota"/>
</dbReference>
<dbReference type="GO" id="GO:0005802">
    <property type="term" value="C:trans-Golgi network"/>
    <property type="evidence" value="ECO:0007669"/>
    <property type="project" value="TreeGrafter"/>
</dbReference>
<feature type="region of interest" description="Disordered" evidence="1">
    <location>
        <begin position="381"/>
        <end position="444"/>
    </location>
</feature>
<dbReference type="GO" id="GO:0042147">
    <property type="term" value="P:retrograde transport, endosome to Golgi"/>
    <property type="evidence" value="ECO:0007669"/>
    <property type="project" value="InterPro"/>
</dbReference>
<reference evidence="3 4" key="1">
    <citation type="submission" date="2011-02" db="EMBL/GenBank/DDBJ databases">
        <title>The Genome Sequence of Sphaeroforma arctica JP610.</title>
        <authorList>
            <consortium name="The Broad Institute Genome Sequencing Platform"/>
            <person name="Russ C."/>
            <person name="Cuomo C."/>
            <person name="Young S.K."/>
            <person name="Zeng Q."/>
            <person name="Gargeya S."/>
            <person name="Alvarado L."/>
            <person name="Berlin A."/>
            <person name="Chapman S.B."/>
            <person name="Chen Z."/>
            <person name="Freedman E."/>
            <person name="Gellesch M."/>
            <person name="Goldberg J."/>
            <person name="Griggs A."/>
            <person name="Gujja S."/>
            <person name="Heilman E."/>
            <person name="Heiman D."/>
            <person name="Howarth C."/>
            <person name="Mehta T."/>
            <person name="Neiman D."/>
            <person name="Pearson M."/>
            <person name="Roberts A."/>
            <person name="Saif S."/>
            <person name="Shea T."/>
            <person name="Shenoy N."/>
            <person name="Sisk P."/>
            <person name="Stolte C."/>
            <person name="Sykes S."/>
            <person name="White J."/>
            <person name="Yandava C."/>
            <person name="Burger G."/>
            <person name="Gray M.W."/>
            <person name="Holland P.W.H."/>
            <person name="King N."/>
            <person name="Lang F.B.F."/>
            <person name="Roger A.J."/>
            <person name="Ruiz-Trillo I."/>
            <person name="Haas B."/>
            <person name="Nusbaum C."/>
            <person name="Birren B."/>
        </authorList>
    </citation>
    <scope>NUCLEOTIDE SEQUENCE [LARGE SCALE GENOMIC DNA]</scope>
    <source>
        <strain evidence="3 4">JP610</strain>
    </source>
</reference>
<evidence type="ECO:0000256" key="1">
    <source>
        <dbReference type="SAM" id="MobiDB-lite"/>
    </source>
</evidence>
<protein>
    <recommendedName>
        <fullName evidence="2">Rhodanese domain-containing protein</fullName>
    </recommendedName>
</protein>
<dbReference type="GeneID" id="25909461"/>
<dbReference type="CDD" id="cd20788">
    <property type="entry name" value="TBC1D23_C-like"/>
    <property type="match status" value="1"/>
</dbReference>
<feature type="non-terminal residue" evidence="3">
    <location>
        <position position="1"/>
    </location>
</feature>
<dbReference type="CDD" id="cd00158">
    <property type="entry name" value="RHOD"/>
    <property type="match status" value="1"/>
</dbReference>
<dbReference type="InterPro" id="IPR039755">
    <property type="entry name" value="TBC1D23"/>
</dbReference>
<proteinExistence type="predicted"/>
<sequence length="444" mass="49190">SKKNSGTESAPLPYIVLDVRSAQDLQQGRLPTAIHVDVDLLMENPDEFHKRMAMFGEMGDEHICVYGSSTEESNTRMVISYFLQRNIKHVSCLSGGYRAIHDLFKETGFVEIADHNAEACTVCNPNAIASPSPDSRSHSRTFSFDSIRASLRRKSDVPLAKAMLKDDKESEKPPVSVKANESWSSFFQRGKQTLSNIGKDKNGDTHVQTSRQSSVASNRGPFGIGGSDEDSDGSDVEGENLNSMRKINIEDNMDDIGAISSFQCEEMAPRNRRIASVLVVSESAFYVLRTPAQTHPVAYVKESFPLWTLTKITANKKDADLLTFVFKIERDGIQTTQPRRFLLKNSRTVSQTIGKLVLANVRQRQRRHTLPLQEYMQNVQSVSAKGDTHSQEVAGTSQSAPIENGDKPQHDISEEDNATIPSVVDQRATGDMQLPSHSIGSDED</sequence>
<dbReference type="AlphaFoldDB" id="A0A0L0FQ28"/>
<dbReference type="EMBL" id="KQ242456">
    <property type="protein sequence ID" value="KNC78621.1"/>
    <property type="molecule type" value="Genomic_DNA"/>
</dbReference>
<evidence type="ECO:0000313" key="4">
    <source>
        <dbReference type="Proteomes" id="UP000054560"/>
    </source>
</evidence>
<dbReference type="SUPFAM" id="SSF52821">
    <property type="entry name" value="Rhodanese/Cell cycle control phosphatase"/>
    <property type="match status" value="1"/>
</dbReference>
<dbReference type="SMART" id="SM00450">
    <property type="entry name" value="RHOD"/>
    <property type="match status" value="1"/>
</dbReference>
<keyword evidence="4" id="KW-1185">Reference proteome</keyword>
<dbReference type="RefSeq" id="XP_014152523.1">
    <property type="nucleotide sequence ID" value="XM_014297048.1"/>
</dbReference>
<feature type="compositionally biased region" description="Polar residues" evidence="1">
    <location>
        <begin position="205"/>
        <end position="217"/>
    </location>
</feature>
<gene>
    <name evidence="3" type="ORF">SARC_08957</name>
</gene>
<dbReference type="GO" id="GO:0005829">
    <property type="term" value="C:cytosol"/>
    <property type="evidence" value="ECO:0007669"/>
    <property type="project" value="GOC"/>
</dbReference>
<dbReference type="PANTHER" id="PTHR13297:SF5">
    <property type="entry name" value="TBC1 DOMAIN FAMILY MEMBER 23"/>
    <property type="match status" value="1"/>
</dbReference>
<dbReference type="OrthoDB" id="73307at2759"/>
<feature type="compositionally biased region" description="Polar residues" evidence="1">
    <location>
        <begin position="435"/>
        <end position="444"/>
    </location>
</feature>
<evidence type="ECO:0000259" key="2">
    <source>
        <dbReference type="PROSITE" id="PS50206"/>
    </source>
</evidence>
<dbReference type="STRING" id="667725.A0A0L0FQ28"/>
<feature type="compositionally biased region" description="Polar residues" evidence="1">
    <location>
        <begin position="391"/>
        <end position="401"/>
    </location>
</feature>
<accession>A0A0L0FQ28</accession>
<feature type="compositionally biased region" description="Acidic residues" evidence="1">
    <location>
        <begin position="227"/>
        <end position="238"/>
    </location>
</feature>
<dbReference type="Proteomes" id="UP000054560">
    <property type="component" value="Unassembled WGS sequence"/>
</dbReference>
<dbReference type="Pfam" id="PF00581">
    <property type="entry name" value="Rhodanese"/>
    <property type="match status" value="1"/>
</dbReference>
<feature type="domain" description="Rhodanese" evidence="2">
    <location>
        <begin position="14"/>
        <end position="109"/>
    </location>
</feature>
<organism evidence="3 4">
    <name type="scientific">Sphaeroforma arctica JP610</name>
    <dbReference type="NCBI Taxonomy" id="667725"/>
    <lineage>
        <taxon>Eukaryota</taxon>
        <taxon>Ichthyosporea</taxon>
        <taxon>Ichthyophonida</taxon>
        <taxon>Sphaeroforma</taxon>
    </lineage>
</organism>
<dbReference type="GO" id="GO:0099041">
    <property type="term" value="P:vesicle tethering to Golgi"/>
    <property type="evidence" value="ECO:0007669"/>
    <property type="project" value="TreeGrafter"/>
</dbReference>
<evidence type="ECO:0000313" key="3">
    <source>
        <dbReference type="EMBL" id="KNC78621.1"/>
    </source>
</evidence>
<name>A0A0L0FQ28_9EUKA</name>
<dbReference type="PROSITE" id="PS50206">
    <property type="entry name" value="RHODANESE_3"/>
    <property type="match status" value="1"/>
</dbReference>
<dbReference type="InterPro" id="IPR001763">
    <property type="entry name" value="Rhodanese-like_dom"/>
</dbReference>
<dbReference type="InterPro" id="IPR036873">
    <property type="entry name" value="Rhodanese-like_dom_sf"/>
</dbReference>
<dbReference type="PANTHER" id="PTHR13297">
    <property type="entry name" value="TBC1 DOMAIN FAMILY MEMBER 23-RELATED"/>
    <property type="match status" value="1"/>
</dbReference>